<gene>
    <name evidence="4" type="ORF">GCM10010191_32170</name>
</gene>
<dbReference type="EMBL" id="BAAARW010000012">
    <property type="protein sequence ID" value="GAA2418885.1"/>
    <property type="molecule type" value="Genomic_DNA"/>
</dbReference>
<feature type="transmembrane region" description="Helical" evidence="2">
    <location>
        <begin position="183"/>
        <end position="205"/>
    </location>
</feature>
<evidence type="ECO:0000313" key="4">
    <source>
        <dbReference type="EMBL" id="GAA2418885.1"/>
    </source>
</evidence>
<dbReference type="InterPro" id="IPR002656">
    <property type="entry name" value="Acyl_transf_3_dom"/>
</dbReference>
<dbReference type="RefSeq" id="WP_344589768.1">
    <property type="nucleotide sequence ID" value="NZ_BAAARW010000012.1"/>
</dbReference>
<sequence>MIRHDRLRELDLLRFLAAMGVVLFHFTGFKGAGPWPEPSLELFPGVGAVTRYGYLGVDLFFMISGFVILMSAWGRSPGEFGVSRVVRLMPAYWAGVLLGLVVYLGFRLGNGVPGLVMPNLTMLQAGLGLKNVDPVFWTLWVELHFYVLIAVLAAIKISYRSCLVFMAGWTLAGVFADEADNKLLQVMLMPTWSPYFVAGMALFLMYRFGPTLLLWGFVGVSWLLAMHWSAWRTGHVFTTADENVVAVVVTLIFVVMILVATGRLRRLRWRGLTVLGALTYPLYLTHSQVALPLLEHAYPGLNRWAALALATAVSLAVAYAVYRLVEKPGQKWMRAKLRESLAPIRAGDRGSGRASGDEDGKGRDKAAVPPPRPPGVPGDAAADGSPPELVRP</sequence>
<feature type="transmembrane region" description="Helical" evidence="2">
    <location>
        <begin position="304"/>
        <end position="325"/>
    </location>
</feature>
<feature type="transmembrane region" description="Helical" evidence="2">
    <location>
        <begin position="52"/>
        <end position="73"/>
    </location>
</feature>
<feature type="transmembrane region" description="Helical" evidence="2">
    <location>
        <begin position="243"/>
        <end position="260"/>
    </location>
</feature>
<feature type="transmembrane region" description="Helical" evidence="2">
    <location>
        <begin position="212"/>
        <end position="231"/>
    </location>
</feature>
<accession>A0ABN3J2B3</accession>
<feature type="region of interest" description="Disordered" evidence="1">
    <location>
        <begin position="344"/>
        <end position="392"/>
    </location>
</feature>
<feature type="transmembrane region" description="Helical" evidence="2">
    <location>
        <begin position="267"/>
        <end position="284"/>
    </location>
</feature>
<keyword evidence="2" id="KW-0812">Transmembrane</keyword>
<dbReference type="PANTHER" id="PTHR23028:SF53">
    <property type="entry name" value="ACYL_TRANSF_3 DOMAIN-CONTAINING PROTEIN"/>
    <property type="match status" value="1"/>
</dbReference>
<dbReference type="PANTHER" id="PTHR23028">
    <property type="entry name" value="ACETYLTRANSFERASE"/>
    <property type="match status" value="1"/>
</dbReference>
<evidence type="ECO:0000313" key="5">
    <source>
        <dbReference type="Proteomes" id="UP001501231"/>
    </source>
</evidence>
<keyword evidence="2" id="KW-1133">Transmembrane helix</keyword>
<feature type="transmembrane region" description="Helical" evidence="2">
    <location>
        <begin position="162"/>
        <end position="177"/>
    </location>
</feature>
<feature type="domain" description="Acyltransferase 3" evidence="3">
    <location>
        <begin position="9"/>
        <end position="323"/>
    </location>
</feature>
<keyword evidence="4" id="KW-0808">Transferase</keyword>
<keyword evidence="4" id="KW-0012">Acyltransferase</keyword>
<feature type="compositionally biased region" description="Basic and acidic residues" evidence="1">
    <location>
        <begin position="346"/>
        <end position="366"/>
    </location>
</feature>
<keyword evidence="5" id="KW-1185">Reference proteome</keyword>
<dbReference type="InterPro" id="IPR050879">
    <property type="entry name" value="Acyltransferase_3"/>
</dbReference>
<feature type="compositionally biased region" description="Low complexity" evidence="1">
    <location>
        <begin position="377"/>
        <end position="392"/>
    </location>
</feature>
<keyword evidence="2" id="KW-0472">Membrane</keyword>
<feature type="transmembrane region" description="Helical" evidence="2">
    <location>
        <begin position="85"/>
        <end position="106"/>
    </location>
</feature>
<evidence type="ECO:0000256" key="1">
    <source>
        <dbReference type="SAM" id="MobiDB-lite"/>
    </source>
</evidence>
<protein>
    <submittedName>
        <fullName evidence="4">Acyltransferase</fullName>
    </submittedName>
</protein>
<evidence type="ECO:0000259" key="3">
    <source>
        <dbReference type="Pfam" id="PF01757"/>
    </source>
</evidence>
<feature type="transmembrane region" description="Helical" evidence="2">
    <location>
        <begin position="135"/>
        <end position="155"/>
    </location>
</feature>
<reference evidence="4 5" key="1">
    <citation type="journal article" date="2019" name="Int. J. Syst. Evol. Microbiol.">
        <title>The Global Catalogue of Microorganisms (GCM) 10K type strain sequencing project: providing services to taxonomists for standard genome sequencing and annotation.</title>
        <authorList>
            <consortium name="The Broad Institute Genomics Platform"/>
            <consortium name="The Broad Institute Genome Sequencing Center for Infectious Disease"/>
            <person name="Wu L."/>
            <person name="Ma J."/>
        </authorList>
    </citation>
    <scope>NUCLEOTIDE SEQUENCE [LARGE SCALE GENOMIC DNA]</scope>
    <source>
        <strain evidence="4 5">JCM 3325</strain>
    </source>
</reference>
<proteinExistence type="predicted"/>
<evidence type="ECO:0000256" key="2">
    <source>
        <dbReference type="SAM" id="Phobius"/>
    </source>
</evidence>
<dbReference type="GO" id="GO:0016746">
    <property type="term" value="F:acyltransferase activity"/>
    <property type="evidence" value="ECO:0007669"/>
    <property type="project" value="UniProtKB-KW"/>
</dbReference>
<dbReference type="Proteomes" id="UP001501231">
    <property type="component" value="Unassembled WGS sequence"/>
</dbReference>
<feature type="transmembrane region" description="Helical" evidence="2">
    <location>
        <begin position="12"/>
        <end position="32"/>
    </location>
</feature>
<organism evidence="4 5">
    <name type="scientific">Actinomadura vinacea</name>
    <dbReference type="NCBI Taxonomy" id="115336"/>
    <lineage>
        <taxon>Bacteria</taxon>
        <taxon>Bacillati</taxon>
        <taxon>Actinomycetota</taxon>
        <taxon>Actinomycetes</taxon>
        <taxon>Streptosporangiales</taxon>
        <taxon>Thermomonosporaceae</taxon>
        <taxon>Actinomadura</taxon>
    </lineage>
</organism>
<name>A0ABN3J2B3_9ACTN</name>
<comment type="caution">
    <text evidence="4">The sequence shown here is derived from an EMBL/GenBank/DDBJ whole genome shotgun (WGS) entry which is preliminary data.</text>
</comment>
<dbReference type="Pfam" id="PF01757">
    <property type="entry name" value="Acyl_transf_3"/>
    <property type="match status" value="1"/>
</dbReference>